<keyword evidence="3" id="KW-1003">Cell membrane</keyword>
<comment type="caution">
    <text evidence="10">The sequence shown here is derived from an EMBL/GenBank/DDBJ whole genome shotgun (WGS) entry which is preliminary data.</text>
</comment>
<dbReference type="OrthoDB" id="7300175at2"/>
<dbReference type="GO" id="GO:0055085">
    <property type="term" value="P:transmembrane transport"/>
    <property type="evidence" value="ECO:0007669"/>
    <property type="project" value="InterPro"/>
</dbReference>
<proteinExistence type="inferred from homology"/>
<dbReference type="GO" id="GO:0005886">
    <property type="term" value="C:plasma membrane"/>
    <property type="evidence" value="ECO:0007669"/>
    <property type="project" value="UniProtKB-SubCell"/>
</dbReference>
<gene>
    <name evidence="10" type="ORF">MAE02_16750</name>
</gene>
<organism evidence="10 11">
    <name type="scientific">Microvirga aerophila</name>
    <dbReference type="NCBI Taxonomy" id="670291"/>
    <lineage>
        <taxon>Bacteria</taxon>
        <taxon>Pseudomonadati</taxon>
        <taxon>Pseudomonadota</taxon>
        <taxon>Alphaproteobacteria</taxon>
        <taxon>Hyphomicrobiales</taxon>
        <taxon>Methylobacteriaceae</taxon>
        <taxon>Microvirga</taxon>
    </lineage>
</organism>
<keyword evidence="6 7" id="KW-0472">Membrane</keyword>
<evidence type="ECO:0000256" key="1">
    <source>
        <dbReference type="ARBA" id="ARBA00004651"/>
    </source>
</evidence>
<dbReference type="RefSeq" id="WP_114186414.1">
    <property type="nucleotide sequence ID" value="NZ_BJYU01000018.1"/>
</dbReference>
<evidence type="ECO:0000313" key="11">
    <source>
        <dbReference type="Proteomes" id="UP000321085"/>
    </source>
</evidence>
<dbReference type="PANTHER" id="PTHR30151:SF0">
    <property type="entry name" value="ABC TRANSPORTER PERMEASE PROTEIN MJ0413-RELATED"/>
    <property type="match status" value="1"/>
</dbReference>
<feature type="transmembrane region" description="Helical" evidence="7">
    <location>
        <begin position="252"/>
        <end position="273"/>
    </location>
</feature>
<dbReference type="CDD" id="cd06261">
    <property type="entry name" value="TM_PBP2"/>
    <property type="match status" value="1"/>
</dbReference>
<keyword evidence="2 7" id="KW-0813">Transport</keyword>
<evidence type="ECO:0000256" key="2">
    <source>
        <dbReference type="ARBA" id="ARBA00022448"/>
    </source>
</evidence>
<dbReference type="EMBL" id="BJYU01000018">
    <property type="protein sequence ID" value="GEO13979.1"/>
    <property type="molecule type" value="Genomic_DNA"/>
</dbReference>
<name>A0A512BPV7_9HYPH</name>
<evidence type="ECO:0000256" key="5">
    <source>
        <dbReference type="ARBA" id="ARBA00022989"/>
    </source>
</evidence>
<protein>
    <submittedName>
        <fullName evidence="10">ABC transporter permease</fullName>
    </submittedName>
</protein>
<evidence type="ECO:0000256" key="3">
    <source>
        <dbReference type="ARBA" id="ARBA00022475"/>
    </source>
</evidence>
<sequence>MIAPTQVDSQVSSQVNGPARAVHSPAGRGLGLGRLFARHPVVSRLVSLGLFFLAWEIAGRVPISYAFPTFTDTLYAFVTMLADGSLVMAYGSTLQPLIIGIAISGVVGVVLGIVMGLSRMAEWLVAPVFVVLQSAPMAALIPLITFVYGIGLVAKTLAVIMLALPVIVLNGYKAVRNANPSLVDMCRSFQGTRLQRITKIIIPDASPVIFAGLRLGLAAGFIGVILAELLITPTGIGDLITYHRSVANYAEMYAAVVSIILVSTLTLAALEAFEIRVLRPEKRRG</sequence>
<accession>A0A512BPV7</accession>
<dbReference type="InterPro" id="IPR035906">
    <property type="entry name" value="MetI-like_sf"/>
</dbReference>
<feature type="transmembrane region" description="Helical" evidence="7">
    <location>
        <begin position="208"/>
        <end position="232"/>
    </location>
</feature>
<keyword evidence="4 7" id="KW-0812">Transmembrane</keyword>
<dbReference type="InterPro" id="IPR000515">
    <property type="entry name" value="MetI-like"/>
</dbReference>
<evidence type="ECO:0000256" key="7">
    <source>
        <dbReference type="RuleBase" id="RU363032"/>
    </source>
</evidence>
<evidence type="ECO:0000256" key="6">
    <source>
        <dbReference type="ARBA" id="ARBA00023136"/>
    </source>
</evidence>
<feature type="transmembrane region" description="Helical" evidence="7">
    <location>
        <begin position="152"/>
        <end position="172"/>
    </location>
</feature>
<dbReference type="SUPFAM" id="SSF161098">
    <property type="entry name" value="MetI-like"/>
    <property type="match status" value="1"/>
</dbReference>
<keyword evidence="11" id="KW-1185">Reference proteome</keyword>
<dbReference type="Gene3D" id="1.10.3720.10">
    <property type="entry name" value="MetI-like"/>
    <property type="match status" value="1"/>
</dbReference>
<reference evidence="10 11" key="1">
    <citation type="submission" date="2019-07" db="EMBL/GenBank/DDBJ databases">
        <title>Whole genome shotgun sequence of Microvirga aerophila NBRC 106136.</title>
        <authorList>
            <person name="Hosoyama A."/>
            <person name="Uohara A."/>
            <person name="Ohji S."/>
            <person name="Ichikawa N."/>
        </authorList>
    </citation>
    <scope>NUCLEOTIDE SEQUENCE [LARGE SCALE GENOMIC DNA]</scope>
    <source>
        <strain evidence="10 11">NBRC 106136</strain>
    </source>
</reference>
<comment type="subcellular location">
    <subcellularLocation>
        <location evidence="1 7">Cell membrane</location>
        <topology evidence="1 7">Multi-pass membrane protein</topology>
    </subcellularLocation>
</comment>
<evidence type="ECO:0000259" key="9">
    <source>
        <dbReference type="PROSITE" id="PS50928"/>
    </source>
</evidence>
<feature type="transmembrane region" description="Helical" evidence="7">
    <location>
        <begin position="124"/>
        <end position="146"/>
    </location>
</feature>
<feature type="region of interest" description="Disordered" evidence="8">
    <location>
        <begin position="1"/>
        <end position="22"/>
    </location>
</feature>
<dbReference type="PANTHER" id="PTHR30151">
    <property type="entry name" value="ALKANE SULFONATE ABC TRANSPORTER-RELATED, MEMBRANE SUBUNIT"/>
    <property type="match status" value="1"/>
</dbReference>
<evidence type="ECO:0000256" key="8">
    <source>
        <dbReference type="SAM" id="MobiDB-lite"/>
    </source>
</evidence>
<dbReference type="Pfam" id="PF00528">
    <property type="entry name" value="BPD_transp_1"/>
    <property type="match status" value="1"/>
</dbReference>
<dbReference type="AlphaFoldDB" id="A0A512BPV7"/>
<evidence type="ECO:0000256" key="4">
    <source>
        <dbReference type="ARBA" id="ARBA00022692"/>
    </source>
</evidence>
<keyword evidence="5 7" id="KW-1133">Transmembrane helix</keyword>
<feature type="transmembrane region" description="Helical" evidence="7">
    <location>
        <begin position="41"/>
        <end position="61"/>
    </location>
</feature>
<feature type="transmembrane region" description="Helical" evidence="7">
    <location>
        <begin position="97"/>
        <end position="117"/>
    </location>
</feature>
<dbReference type="Proteomes" id="UP000321085">
    <property type="component" value="Unassembled WGS sequence"/>
</dbReference>
<evidence type="ECO:0000313" key="10">
    <source>
        <dbReference type="EMBL" id="GEO13979.1"/>
    </source>
</evidence>
<feature type="compositionally biased region" description="Polar residues" evidence="8">
    <location>
        <begin position="1"/>
        <end position="16"/>
    </location>
</feature>
<comment type="similarity">
    <text evidence="7">Belongs to the binding-protein-dependent transport system permease family.</text>
</comment>
<feature type="domain" description="ABC transmembrane type-1" evidence="9">
    <location>
        <begin position="90"/>
        <end position="271"/>
    </location>
</feature>
<dbReference type="PROSITE" id="PS50928">
    <property type="entry name" value="ABC_TM1"/>
    <property type="match status" value="1"/>
</dbReference>